<dbReference type="PANTHER" id="PTHR33823">
    <property type="entry name" value="RNA POLYMERASE-BINDING TRANSCRIPTION FACTOR DKSA-RELATED"/>
    <property type="match status" value="1"/>
</dbReference>
<dbReference type="Proteomes" id="UP000273145">
    <property type="component" value="Chromosome"/>
</dbReference>
<name>A0A3Q8S504_9BACL</name>
<evidence type="ECO:0000256" key="3">
    <source>
        <dbReference type="ARBA" id="ARBA00022833"/>
    </source>
</evidence>
<dbReference type="NCBIfam" id="TIGR02890">
    <property type="entry name" value="bacill_yteA"/>
    <property type="match status" value="1"/>
</dbReference>
<evidence type="ECO:0000256" key="2">
    <source>
        <dbReference type="ARBA" id="ARBA00022771"/>
    </source>
</evidence>
<keyword evidence="2" id="KW-0863">Zinc-finger</keyword>
<accession>A0A3Q8S504</accession>
<sequence length="245" mass="27928">MPHLTKQLISELEAELRSEQQSIKTKLSANDHYGLNRSIRDNTSELSAVDNHPADIGTELFERGKDLALTDHDELHLTRVEDALERIADGTYGYCLTCEKPIDIQRLKAIPETAYCKEHSPQSNVSMHRPVEEQFLHPPFGRTSLDERADETEFDGKDAWQIVESYGTSNSPAMAEEDEIDDYNDMEIEASNELDGFVEPYESFVATDIYGQEVFFYRNGQYRKHMSATEYLDSEESLGDGPNTY</sequence>
<gene>
    <name evidence="6" type="ORF">EIM92_12680</name>
</gene>
<dbReference type="OrthoDB" id="9811543at2"/>
<dbReference type="InterPro" id="IPR000962">
    <property type="entry name" value="Znf_DskA_TraR"/>
</dbReference>
<dbReference type="PANTHER" id="PTHR33823:SF4">
    <property type="entry name" value="GENERAL STRESS PROTEIN 16O"/>
    <property type="match status" value="1"/>
</dbReference>
<dbReference type="KEGG" id="plen:EIM92_12680"/>
<dbReference type="RefSeq" id="WP_125082948.1">
    <property type="nucleotide sequence ID" value="NZ_CP034248.1"/>
</dbReference>
<evidence type="ECO:0000256" key="4">
    <source>
        <dbReference type="PROSITE-ProRule" id="PRU00510"/>
    </source>
</evidence>
<keyword evidence="3" id="KW-0862">Zinc</keyword>
<organism evidence="6 7">
    <name type="scientific">Paenibacillus lentus</name>
    <dbReference type="NCBI Taxonomy" id="1338368"/>
    <lineage>
        <taxon>Bacteria</taxon>
        <taxon>Bacillati</taxon>
        <taxon>Bacillota</taxon>
        <taxon>Bacilli</taxon>
        <taxon>Bacillales</taxon>
        <taxon>Paenibacillaceae</taxon>
        <taxon>Paenibacillus</taxon>
    </lineage>
</organism>
<dbReference type="Pfam" id="PF01258">
    <property type="entry name" value="zf-dskA_traR"/>
    <property type="match status" value="1"/>
</dbReference>
<evidence type="ECO:0000259" key="5">
    <source>
        <dbReference type="Pfam" id="PF01258"/>
    </source>
</evidence>
<dbReference type="InterPro" id="IPR014240">
    <property type="entry name" value="YteA"/>
</dbReference>
<feature type="zinc finger region" description="dksA C4-type" evidence="4">
    <location>
        <begin position="95"/>
        <end position="119"/>
    </location>
</feature>
<feature type="domain" description="Zinc finger DksA/TraR C4-type" evidence="5">
    <location>
        <begin position="90"/>
        <end position="118"/>
    </location>
</feature>
<keyword evidence="1" id="KW-0479">Metal-binding</keyword>
<dbReference type="AlphaFoldDB" id="A0A3Q8S504"/>
<evidence type="ECO:0000313" key="6">
    <source>
        <dbReference type="EMBL" id="AZK46904.1"/>
    </source>
</evidence>
<keyword evidence="7" id="KW-1185">Reference proteome</keyword>
<evidence type="ECO:0000256" key="1">
    <source>
        <dbReference type="ARBA" id="ARBA00022723"/>
    </source>
</evidence>
<protein>
    <submittedName>
        <fullName evidence="6">Molecular chaperone DnaK</fullName>
    </submittedName>
</protein>
<dbReference type="SUPFAM" id="SSF109635">
    <property type="entry name" value="DnaK suppressor protein DksA, alpha-hairpin domain"/>
    <property type="match status" value="1"/>
</dbReference>
<evidence type="ECO:0000313" key="7">
    <source>
        <dbReference type="Proteomes" id="UP000273145"/>
    </source>
</evidence>
<dbReference type="GO" id="GO:0008270">
    <property type="term" value="F:zinc ion binding"/>
    <property type="evidence" value="ECO:0007669"/>
    <property type="project" value="UniProtKB-KW"/>
</dbReference>
<dbReference type="SUPFAM" id="SSF57716">
    <property type="entry name" value="Glucocorticoid receptor-like (DNA-binding domain)"/>
    <property type="match status" value="1"/>
</dbReference>
<reference evidence="6 7" key="1">
    <citation type="submission" date="2018-11" db="EMBL/GenBank/DDBJ databases">
        <title>Genome sequencing of Paenibacillus lentus DSM25539(T).</title>
        <authorList>
            <person name="Kook J.-K."/>
            <person name="Park S.-N."/>
            <person name="Lim Y.K."/>
        </authorList>
    </citation>
    <scope>NUCLEOTIDE SEQUENCE [LARGE SCALE GENOMIC DNA]</scope>
    <source>
        <strain evidence="6 7">DSM 25539</strain>
    </source>
</reference>
<dbReference type="EMBL" id="CP034248">
    <property type="protein sequence ID" value="AZK46904.1"/>
    <property type="molecule type" value="Genomic_DNA"/>
</dbReference>
<dbReference type="Gene3D" id="1.20.120.910">
    <property type="entry name" value="DksA, coiled-coil domain"/>
    <property type="match status" value="1"/>
</dbReference>
<proteinExistence type="predicted"/>
<dbReference type="InterPro" id="IPR037187">
    <property type="entry name" value="DnaK_N"/>
</dbReference>
<dbReference type="PROSITE" id="PS51128">
    <property type="entry name" value="ZF_DKSA_2"/>
    <property type="match status" value="1"/>
</dbReference>